<dbReference type="GO" id="GO:0016020">
    <property type="term" value="C:membrane"/>
    <property type="evidence" value="ECO:0007669"/>
    <property type="project" value="UniProtKB-SubCell"/>
</dbReference>
<feature type="transmembrane region" description="Helical" evidence="6">
    <location>
        <begin position="244"/>
        <end position="263"/>
    </location>
</feature>
<keyword evidence="4 6" id="KW-1133">Transmembrane helix</keyword>
<evidence type="ECO:0000256" key="4">
    <source>
        <dbReference type="ARBA" id="ARBA00022989"/>
    </source>
</evidence>
<reference evidence="9" key="2">
    <citation type="submission" date="2015-01" db="EMBL/GenBank/DDBJ databases">
        <title>Evolutionary Origins and Diversification of the Mycorrhizal Mutualists.</title>
        <authorList>
            <consortium name="DOE Joint Genome Institute"/>
            <consortium name="Mycorrhizal Genomics Consortium"/>
            <person name="Kohler A."/>
            <person name="Kuo A."/>
            <person name="Nagy L.G."/>
            <person name="Floudas D."/>
            <person name="Copeland A."/>
            <person name="Barry K.W."/>
            <person name="Cichocki N."/>
            <person name="Veneault-Fourrey C."/>
            <person name="LaButti K."/>
            <person name="Lindquist E.A."/>
            <person name="Lipzen A."/>
            <person name="Lundell T."/>
            <person name="Morin E."/>
            <person name="Murat C."/>
            <person name="Riley R."/>
            <person name="Ohm R."/>
            <person name="Sun H."/>
            <person name="Tunlid A."/>
            <person name="Henrissat B."/>
            <person name="Grigoriev I.V."/>
            <person name="Hibbett D.S."/>
            <person name="Martin F."/>
        </authorList>
    </citation>
    <scope>NUCLEOTIDE SEQUENCE [LARGE SCALE GENOMIC DNA]</scope>
    <source>
        <strain evidence="9">F 1598</strain>
    </source>
</reference>
<comment type="subcellular location">
    <subcellularLocation>
        <location evidence="1">Membrane</location>
        <topology evidence="1">Multi-pass membrane protein</topology>
    </subcellularLocation>
</comment>
<dbReference type="HOGENOM" id="CLU_016053_1_0_1"/>
<feature type="transmembrane region" description="Helical" evidence="6">
    <location>
        <begin position="269"/>
        <end position="292"/>
    </location>
</feature>
<accession>A0A0C3ENH6</accession>
<dbReference type="PANTHER" id="PTHR22950">
    <property type="entry name" value="AMINO ACID TRANSPORTER"/>
    <property type="match status" value="1"/>
</dbReference>
<name>A0A0C3ENH6_PILCF</name>
<feature type="domain" description="Amino acid transporter transmembrane" evidence="7">
    <location>
        <begin position="133"/>
        <end position="415"/>
    </location>
</feature>
<gene>
    <name evidence="8" type="ORF">PILCRDRAFT_92737</name>
</gene>
<dbReference type="InterPro" id="IPR013057">
    <property type="entry name" value="AA_transpt_TM"/>
</dbReference>
<comment type="similarity">
    <text evidence="2">Belongs to the amino acid/polyamine transporter 2 family.</text>
</comment>
<keyword evidence="5 6" id="KW-0472">Membrane</keyword>
<dbReference type="OrthoDB" id="40134at2759"/>
<dbReference type="STRING" id="765440.A0A0C3ENH6"/>
<feature type="transmembrane region" description="Helical" evidence="6">
    <location>
        <begin position="397"/>
        <end position="421"/>
    </location>
</feature>
<feature type="transmembrane region" description="Helical" evidence="6">
    <location>
        <begin position="130"/>
        <end position="148"/>
    </location>
</feature>
<keyword evidence="9" id="KW-1185">Reference proteome</keyword>
<keyword evidence="3 6" id="KW-0812">Transmembrane</keyword>
<reference evidence="8 9" key="1">
    <citation type="submission" date="2014-04" db="EMBL/GenBank/DDBJ databases">
        <authorList>
            <consortium name="DOE Joint Genome Institute"/>
            <person name="Kuo A."/>
            <person name="Tarkka M."/>
            <person name="Buscot F."/>
            <person name="Kohler A."/>
            <person name="Nagy L.G."/>
            <person name="Floudas D."/>
            <person name="Copeland A."/>
            <person name="Barry K.W."/>
            <person name="Cichocki N."/>
            <person name="Veneault-Fourrey C."/>
            <person name="LaButti K."/>
            <person name="Lindquist E.A."/>
            <person name="Lipzen A."/>
            <person name="Lundell T."/>
            <person name="Morin E."/>
            <person name="Murat C."/>
            <person name="Sun H."/>
            <person name="Tunlid A."/>
            <person name="Henrissat B."/>
            <person name="Grigoriev I.V."/>
            <person name="Hibbett D.S."/>
            <person name="Martin F."/>
            <person name="Nordberg H.P."/>
            <person name="Cantor M.N."/>
            <person name="Hua S.X."/>
        </authorList>
    </citation>
    <scope>NUCLEOTIDE SEQUENCE [LARGE SCALE GENOMIC DNA]</scope>
    <source>
        <strain evidence="8 9">F 1598</strain>
    </source>
</reference>
<dbReference type="PANTHER" id="PTHR22950:SF461">
    <property type="entry name" value="AMINO ACID TRANSPORTER TRANSMEMBRANE DOMAIN-CONTAINING PROTEIN"/>
    <property type="match status" value="1"/>
</dbReference>
<feature type="transmembrane region" description="Helical" evidence="6">
    <location>
        <begin position="441"/>
        <end position="460"/>
    </location>
</feature>
<protein>
    <recommendedName>
        <fullName evidence="7">Amino acid transporter transmembrane domain-containing protein</fullName>
    </recommendedName>
</protein>
<evidence type="ECO:0000259" key="7">
    <source>
        <dbReference type="Pfam" id="PF01490"/>
    </source>
</evidence>
<dbReference type="Pfam" id="PF01490">
    <property type="entry name" value="Aa_trans"/>
    <property type="match status" value="1"/>
</dbReference>
<dbReference type="Proteomes" id="UP000054166">
    <property type="component" value="Unassembled WGS sequence"/>
</dbReference>
<evidence type="ECO:0000256" key="1">
    <source>
        <dbReference type="ARBA" id="ARBA00004141"/>
    </source>
</evidence>
<evidence type="ECO:0000256" key="6">
    <source>
        <dbReference type="SAM" id="Phobius"/>
    </source>
</evidence>
<evidence type="ECO:0000256" key="3">
    <source>
        <dbReference type="ARBA" id="ARBA00022692"/>
    </source>
</evidence>
<dbReference type="EMBL" id="KN833066">
    <property type="protein sequence ID" value="KIM74110.1"/>
    <property type="molecule type" value="Genomic_DNA"/>
</dbReference>
<dbReference type="GO" id="GO:0015179">
    <property type="term" value="F:L-amino acid transmembrane transporter activity"/>
    <property type="evidence" value="ECO:0007669"/>
    <property type="project" value="TreeGrafter"/>
</dbReference>
<evidence type="ECO:0000256" key="2">
    <source>
        <dbReference type="ARBA" id="ARBA00008066"/>
    </source>
</evidence>
<feature type="transmembrane region" description="Helical" evidence="6">
    <location>
        <begin position="356"/>
        <end position="377"/>
    </location>
</feature>
<dbReference type="AlphaFoldDB" id="A0A0C3ENH6"/>
<feature type="transmembrane region" description="Helical" evidence="6">
    <location>
        <begin position="163"/>
        <end position="185"/>
    </location>
</feature>
<organism evidence="8 9">
    <name type="scientific">Piloderma croceum (strain F 1598)</name>
    <dbReference type="NCBI Taxonomy" id="765440"/>
    <lineage>
        <taxon>Eukaryota</taxon>
        <taxon>Fungi</taxon>
        <taxon>Dikarya</taxon>
        <taxon>Basidiomycota</taxon>
        <taxon>Agaricomycotina</taxon>
        <taxon>Agaricomycetes</taxon>
        <taxon>Agaricomycetidae</taxon>
        <taxon>Atheliales</taxon>
        <taxon>Atheliaceae</taxon>
        <taxon>Piloderma</taxon>
    </lineage>
</organism>
<dbReference type="InParanoid" id="A0A0C3ENH6"/>
<proteinExistence type="inferred from homology"/>
<evidence type="ECO:0000313" key="9">
    <source>
        <dbReference type="Proteomes" id="UP000054166"/>
    </source>
</evidence>
<sequence length="478" mass="52256">MAFVSPANIAGEEPLEPMADSKEKMNFIEPSHGFALDGHKPTIAEYMYYAKIKRNAERGGFSGNGADAQGTNIARPSLWQMLKHGGGRHMTSEHLDKGLVTAMNDAHAEETAGLTELEIEKLNARRMLRVVGWSTVFYLITTDILGPFNAPYAISHLGLVPGILLYFFFGIIAATTGLILSYLYNMLDSDRYPIRTYGDLAERVGGTMLRHACSILQSIQLVVNVGIICLSSGQSLYQVSKTKLCFSVCIVVWALAGMIVGQIRSLRNFGIIGSFSVYINILIICLSMGVVAHSLPNYAVANAADDTLGTGPVIVKAFNTQDLVGQVNGMFNMIFAYGGAMIFPEMMAEMRRPMDFYKGMACAQILIFVVYLMYGVFWYCFQGQYTQANSFQGLSPFAWQTTCNVLNMVTGLIAATLYGNIGIIIEDMLNGPPLVSRKGRILWTILVPVYWAIACTGEAVKATFLHGQATSFGCLANA</sequence>
<evidence type="ECO:0000256" key="5">
    <source>
        <dbReference type="ARBA" id="ARBA00023136"/>
    </source>
</evidence>
<evidence type="ECO:0000313" key="8">
    <source>
        <dbReference type="EMBL" id="KIM74110.1"/>
    </source>
</evidence>